<proteinExistence type="predicted"/>
<keyword evidence="1" id="KW-1133">Transmembrane helix</keyword>
<name>A0A1J5T7R2_9ZZZZ</name>
<feature type="transmembrane region" description="Helical" evidence="1">
    <location>
        <begin position="39"/>
        <end position="59"/>
    </location>
</feature>
<keyword evidence="1" id="KW-0472">Membrane</keyword>
<dbReference type="AlphaFoldDB" id="A0A1J5T7R2"/>
<sequence length="120" mass="13458">MNSNRVVRNYYVLPCCLLLLNLCVEIVDYKAKAFGDPLLRTAAIMAMVLFGGSLFAFLISPALEALIRWARAHSRSNGGALGELLFLVALGLLVFWLYYRVYNLGPQSILPADWRNPPLR</sequence>
<dbReference type="EMBL" id="MLJW01000033">
    <property type="protein sequence ID" value="OIR08166.1"/>
    <property type="molecule type" value="Genomic_DNA"/>
</dbReference>
<reference evidence="2" key="1">
    <citation type="submission" date="2016-10" db="EMBL/GenBank/DDBJ databases">
        <title>Sequence of Gallionella enrichment culture.</title>
        <authorList>
            <person name="Poehlein A."/>
            <person name="Muehling M."/>
            <person name="Daniel R."/>
        </authorList>
    </citation>
    <scope>NUCLEOTIDE SEQUENCE</scope>
</reference>
<evidence type="ECO:0000313" key="2">
    <source>
        <dbReference type="EMBL" id="OIR08166.1"/>
    </source>
</evidence>
<feature type="transmembrane region" description="Helical" evidence="1">
    <location>
        <begin position="9"/>
        <end position="27"/>
    </location>
</feature>
<accession>A0A1J5T7R2</accession>
<feature type="transmembrane region" description="Helical" evidence="1">
    <location>
        <begin position="80"/>
        <end position="99"/>
    </location>
</feature>
<gene>
    <name evidence="2" type="ORF">GALL_96670</name>
</gene>
<comment type="caution">
    <text evidence="2">The sequence shown here is derived from an EMBL/GenBank/DDBJ whole genome shotgun (WGS) entry which is preliminary data.</text>
</comment>
<organism evidence="2">
    <name type="scientific">mine drainage metagenome</name>
    <dbReference type="NCBI Taxonomy" id="410659"/>
    <lineage>
        <taxon>unclassified sequences</taxon>
        <taxon>metagenomes</taxon>
        <taxon>ecological metagenomes</taxon>
    </lineage>
</organism>
<keyword evidence="1" id="KW-0812">Transmembrane</keyword>
<protein>
    <submittedName>
        <fullName evidence="2">Uncharacterized protein</fullName>
    </submittedName>
</protein>
<evidence type="ECO:0000256" key="1">
    <source>
        <dbReference type="SAM" id="Phobius"/>
    </source>
</evidence>